<dbReference type="EMBL" id="BARU01024901">
    <property type="protein sequence ID" value="GAH54634.1"/>
    <property type="molecule type" value="Genomic_DNA"/>
</dbReference>
<evidence type="ECO:0000256" key="3">
    <source>
        <dbReference type="ARBA" id="ARBA00022475"/>
    </source>
</evidence>
<evidence type="ECO:0000259" key="5">
    <source>
        <dbReference type="Pfam" id="PF19300"/>
    </source>
</evidence>
<sequence>MRRYLLVRLGQNVLTFFLFLTIVFILVDAQPGDYGNQFLNDPRLTPEQRQTIRAQMGLDEPVLKRYVTWISNAVQGDFGISYSNYPRRVLDVIAERAPRTIVLFLSAIILSYYLGFATGKMLAWRRGGWGEYGATVGGVALYTVFLPWFALMMIWFWAYKLKLFPIGKFLNPVLWRDAPLEANYVFNRILLSVTIASVLLVAWLLISRKLSPGKRTLVQWSGTAAILLGLGFF</sequence>
<accession>X1HLC8</accession>
<protein>
    <recommendedName>
        <fullName evidence="5">ABC transporter type 1 GsiC-like N-terminal domain-containing protein</fullName>
    </recommendedName>
</protein>
<keyword evidence="4" id="KW-0812">Transmembrane</keyword>
<gene>
    <name evidence="6" type="ORF">S03H2_40192</name>
</gene>
<dbReference type="PANTHER" id="PTHR43163:SF6">
    <property type="entry name" value="DIPEPTIDE TRANSPORT SYSTEM PERMEASE PROTEIN DPPB-RELATED"/>
    <property type="match status" value="1"/>
</dbReference>
<feature type="domain" description="ABC transporter type 1 GsiC-like N-terminal" evidence="5">
    <location>
        <begin position="1"/>
        <end position="102"/>
    </location>
</feature>
<evidence type="ECO:0000256" key="1">
    <source>
        <dbReference type="ARBA" id="ARBA00004651"/>
    </source>
</evidence>
<feature type="transmembrane region" description="Helical" evidence="4">
    <location>
        <begin position="101"/>
        <end position="123"/>
    </location>
</feature>
<dbReference type="Pfam" id="PF19300">
    <property type="entry name" value="BPD_transp_1_N"/>
    <property type="match status" value="1"/>
</dbReference>
<name>X1HLC8_9ZZZZ</name>
<dbReference type="AlphaFoldDB" id="X1HLC8"/>
<evidence type="ECO:0000256" key="2">
    <source>
        <dbReference type="ARBA" id="ARBA00022448"/>
    </source>
</evidence>
<comment type="subcellular location">
    <subcellularLocation>
        <location evidence="1">Cell membrane</location>
        <topology evidence="1">Multi-pass membrane protein</topology>
    </subcellularLocation>
</comment>
<reference evidence="6" key="1">
    <citation type="journal article" date="2014" name="Front. Microbiol.">
        <title>High frequency of phylogenetically diverse reductive dehalogenase-homologous genes in deep subseafloor sedimentary metagenomes.</title>
        <authorList>
            <person name="Kawai M."/>
            <person name="Futagami T."/>
            <person name="Toyoda A."/>
            <person name="Takaki Y."/>
            <person name="Nishi S."/>
            <person name="Hori S."/>
            <person name="Arai W."/>
            <person name="Tsubouchi T."/>
            <person name="Morono Y."/>
            <person name="Uchiyama I."/>
            <person name="Ito T."/>
            <person name="Fujiyama A."/>
            <person name="Inagaki F."/>
            <person name="Takami H."/>
        </authorList>
    </citation>
    <scope>NUCLEOTIDE SEQUENCE</scope>
    <source>
        <strain evidence="6">Expedition CK06-06</strain>
    </source>
</reference>
<keyword evidence="3" id="KW-1003">Cell membrane</keyword>
<comment type="caution">
    <text evidence="6">The sequence shown here is derived from an EMBL/GenBank/DDBJ whole genome shotgun (WGS) entry which is preliminary data.</text>
</comment>
<organism evidence="6">
    <name type="scientific">marine sediment metagenome</name>
    <dbReference type="NCBI Taxonomy" id="412755"/>
    <lineage>
        <taxon>unclassified sequences</taxon>
        <taxon>metagenomes</taxon>
        <taxon>ecological metagenomes</taxon>
    </lineage>
</organism>
<feature type="transmembrane region" description="Helical" evidence="4">
    <location>
        <begin position="135"/>
        <end position="158"/>
    </location>
</feature>
<dbReference type="PANTHER" id="PTHR43163">
    <property type="entry name" value="DIPEPTIDE TRANSPORT SYSTEM PERMEASE PROTEIN DPPB-RELATED"/>
    <property type="match status" value="1"/>
</dbReference>
<feature type="non-terminal residue" evidence="6">
    <location>
        <position position="233"/>
    </location>
</feature>
<proteinExistence type="predicted"/>
<feature type="transmembrane region" description="Helical" evidence="4">
    <location>
        <begin position="185"/>
        <end position="206"/>
    </location>
</feature>
<evidence type="ECO:0000313" key="6">
    <source>
        <dbReference type="EMBL" id="GAH54634.1"/>
    </source>
</evidence>
<evidence type="ECO:0000256" key="4">
    <source>
        <dbReference type="SAM" id="Phobius"/>
    </source>
</evidence>
<keyword evidence="4" id="KW-1133">Transmembrane helix</keyword>
<dbReference type="InterPro" id="IPR045621">
    <property type="entry name" value="BPD_transp_1_N"/>
</dbReference>
<keyword evidence="2" id="KW-0813">Transport</keyword>
<keyword evidence="4" id="KW-0472">Membrane</keyword>
<dbReference type="GO" id="GO:0005886">
    <property type="term" value="C:plasma membrane"/>
    <property type="evidence" value="ECO:0007669"/>
    <property type="project" value="UniProtKB-SubCell"/>
</dbReference>